<feature type="domain" description="Transglycosylase SLT" evidence="1">
    <location>
        <begin position="112"/>
        <end position="209"/>
    </location>
</feature>
<sequence>MTSPTVSDLKEEHKRLLAVLEDRYAEAYAWMRTQGIDFDNLAKYAQSIGMALMLSYSTLTTPVTTVAMDTTPSIQKELKVITLNDDKLRGSLDKEQLRALGVWRRYEPQIVDASKRYDVDPKVIFATIMVESGGNTKAYRYEPHINDASYGLGQLLYGTARGIGFSGSPDQLYSADVNIDLIGRYHKRNLDVYGDLSVEQLATAYNAGNPYSVATYGHVAKFVKWFNTIDGIVT</sequence>
<dbReference type="CDD" id="cd00254">
    <property type="entry name" value="LT-like"/>
    <property type="match status" value="1"/>
</dbReference>
<dbReference type="SUPFAM" id="SSF53955">
    <property type="entry name" value="Lysozyme-like"/>
    <property type="match status" value="1"/>
</dbReference>
<name>A0A1F4W1Y8_UNCKA</name>
<comment type="caution">
    <text evidence="2">The sequence shown here is derived from an EMBL/GenBank/DDBJ whole genome shotgun (WGS) entry which is preliminary data.</text>
</comment>
<reference evidence="2 3" key="1">
    <citation type="journal article" date="2016" name="Nat. Commun.">
        <title>Thousands of microbial genomes shed light on interconnected biogeochemical processes in an aquifer system.</title>
        <authorList>
            <person name="Anantharaman K."/>
            <person name="Brown C.T."/>
            <person name="Hug L.A."/>
            <person name="Sharon I."/>
            <person name="Castelle C.J."/>
            <person name="Probst A.J."/>
            <person name="Thomas B.C."/>
            <person name="Singh A."/>
            <person name="Wilkins M.J."/>
            <person name="Karaoz U."/>
            <person name="Brodie E.L."/>
            <person name="Williams K.H."/>
            <person name="Hubbard S.S."/>
            <person name="Banfield J.F."/>
        </authorList>
    </citation>
    <scope>NUCLEOTIDE SEQUENCE [LARGE SCALE GENOMIC DNA]</scope>
</reference>
<dbReference type="EMBL" id="MEVT01000007">
    <property type="protein sequence ID" value="OGC63298.1"/>
    <property type="molecule type" value="Genomic_DNA"/>
</dbReference>
<evidence type="ECO:0000313" key="3">
    <source>
        <dbReference type="Proteomes" id="UP000176614"/>
    </source>
</evidence>
<dbReference type="InterPro" id="IPR023346">
    <property type="entry name" value="Lysozyme-like_dom_sf"/>
</dbReference>
<gene>
    <name evidence="2" type="ORF">A2264_02860</name>
</gene>
<dbReference type="InterPro" id="IPR008258">
    <property type="entry name" value="Transglycosylase_SLT_dom_1"/>
</dbReference>
<evidence type="ECO:0000259" key="1">
    <source>
        <dbReference type="Pfam" id="PF01464"/>
    </source>
</evidence>
<accession>A0A1F4W1Y8</accession>
<organism evidence="2 3">
    <name type="scientific">candidate division WWE3 bacterium RIFOXYA2_FULL_46_9</name>
    <dbReference type="NCBI Taxonomy" id="1802636"/>
    <lineage>
        <taxon>Bacteria</taxon>
        <taxon>Katanobacteria</taxon>
    </lineage>
</organism>
<dbReference type="Proteomes" id="UP000176614">
    <property type="component" value="Unassembled WGS sequence"/>
</dbReference>
<protein>
    <recommendedName>
        <fullName evidence="1">Transglycosylase SLT domain-containing protein</fullName>
    </recommendedName>
</protein>
<dbReference type="AlphaFoldDB" id="A0A1F4W1Y8"/>
<proteinExistence type="predicted"/>
<evidence type="ECO:0000313" key="2">
    <source>
        <dbReference type="EMBL" id="OGC63298.1"/>
    </source>
</evidence>
<dbReference type="Pfam" id="PF01464">
    <property type="entry name" value="SLT"/>
    <property type="match status" value="1"/>
</dbReference>
<dbReference type="Gene3D" id="1.10.530.10">
    <property type="match status" value="1"/>
</dbReference>